<comment type="caution">
    <text evidence="2">The sequence shown here is derived from an EMBL/GenBank/DDBJ whole genome shotgun (WGS) entry which is preliminary data.</text>
</comment>
<protein>
    <submittedName>
        <fullName evidence="2">Protein slowmo homolog 2</fullName>
    </submittedName>
</protein>
<feature type="region of interest" description="Disordered" evidence="1">
    <location>
        <begin position="75"/>
        <end position="95"/>
    </location>
</feature>
<feature type="region of interest" description="Disordered" evidence="1">
    <location>
        <begin position="1"/>
        <end position="36"/>
    </location>
</feature>
<reference evidence="3" key="1">
    <citation type="journal article" date="2019" name="Curr. Biol.">
        <title>Genome Sequence of Striga asiatica Provides Insight into the Evolution of Plant Parasitism.</title>
        <authorList>
            <person name="Yoshida S."/>
            <person name="Kim S."/>
            <person name="Wafula E.K."/>
            <person name="Tanskanen J."/>
            <person name="Kim Y.M."/>
            <person name="Honaas L."/>
            <person name="Yang Z."/>
            <person name="Spallek T."/>
            <person name="Conn C.E."/>
            <person name="Ichihashi Y."/>
            <person name="Cheong K."/>
            <person name="Cui S."/>
            <person name="Der J.P."/>
            <person name="Gundlach H."/>
            <person name="Jiao Y."/>
            <person name="Hori C."/>
            <person name="Ishida J.K."/>
            <person name="Kasahara H."/>
            <person name="Kiba T."/>
            <person name="Kim M.S."/>
            <person name="Koo N."/>
            <person name="Laohavisit A."/>
            <person name="Lee Y.H."/>
            <person name="Lumba S."/>
            <person name="McCourt P."/>
            <person name="Mortimer J.C."/>
            <person name="Mutuku J.M."/>
            <person name="Nomura T."/>
            <person name="Sasaki-Sekimoto Y."/>
            <person name="Seto Y."/>
            <person name="Wang Y."/>
            <person name="Wakatake T."/>
            <person name="Sakakibara H."/>
            <person name="Demura T."/>
            <person name="Yamaguchi S."/>
            <person name="Yoneyama K."/>
            <person name="Manabe R.I."/>
            <person name="Nelson D.C."/>
            <person name="Schulman A.H."/>
            <person name="Timko M.P."/>
            <person name="dePamphilis C.W."/>
            <person name="Choi D."/>
            <person name="Shirasu K."/>
        </authorList>
    </citation>
    <scope>NUCLEOTIDE SEQUENCE [LARGE SCALE GENOMIC DNA]</scope>
    <source>
        <strain evidence="3">cv. UVA1</strain>
    </source>
</reference>
<dbReference type="AlphaFoldDB" id="A0A5A7P276"/>
<feature type="compositionally biased region" description="Basic and acidic residues" evidence="1">
    <location>
        <begin position="23"/>
        <end position="34"/>
    </location>
</feature>
<feature type="compositionally biased region" description="Basic and acidic residues" evidence="1">
    <location>
        <begin position="1"/>
        <end position="10"/>
    </location>
</feature>
<keyword evidence="3" id="KW-1185">Reference proteome</keyword>
<sequence>MSGPEVEKGGRIKVVRSQGSQKDQLEDRKGREGGEDVIQLTKAELDHITTEAIGRVRNPQPNPLVEQLVFGRSASATSRALPSTPRAGKPSDHCRGSMRRCILHHVHRPSGVPFMTLVESGVPIETTFYVHALSRATFW</sequence>
<proteinExistence type="predicted"/>
<name>A0A5A7P276_STRAF</name>
<accession>A0A5A7P276</accession>
<dbReference type="Proteomes" id="UP000325081">
    <property type="component" value="Unassembled WGS sequence"/>
</dbReference>
<evidence type="ECO:0000256" key="1">
    <source>
        <dbReference type="SAM" id="MobiDB-lite"/>
    </source>
</evidence>
<dbReference type="EMBL" id="BKCP01001336">
    <property type="protein sequence ID" value="GER26946.1"/>
    <property type="molecule type" value="Genomic_DNA"/>
</dbReference>
<organism evidence="2 3">
    <name type="scientific">Striga asiatica</name>
    <name type="common">Asiatic witchweed</name>
    <name type="synonym">Buchnera asiatica</name>
    <dbReference type="NCBI Taxonomy" id="4170"/>
    <lineage>
        <taxon>Eukaryota</taxon>
        <taxon>Viridiplantae</taxon>
        <taxon>Streptophyta</taxon>
        <taxon>Embryophyta</taxon>
        <taxon>Tracheophyta</taxon>
        <taxon>Spermatophyta</taxon>
        <taxon>Magnoliopsida</taxon>
        <taxon>eudicotyledons</taxon>
        <taxon>Gunneridae</taxon>
        <taxon>Pentapetalae</taxon>
        <taxon>asterids</taxon>
        <taxon>lamiids</taxon>
        <taxon>Lamiales</taxon>
        <taxon>Orobanchaceae</taxon>
        <taxon>Buchnereae</taxon>
        <taxon>Striga</taxon>
    </lineage>
</organism>
<evidence type="ECO:0000313" key="2">
    <source>
        <dbReference type="EMBL" id="GER26946.1"/>
    </source>
</evidence>
<gene>
    <name evidence="2" type="ORF">STAS_02623</name>
</gene>
<evidence type="ECO:0000313" key="3">
    <source>
        <dbReference type="Proteomes" id="UP000325081"/>
    </source>
</evidence>